<evidence type="ECO:0000313" key="2">
    <source>
        <dbReference type="Proteomes" id="UP000297654"/>
    </source>
</evidence>
<sequence>MNTLTITHTHAEGTLIDGTSKGDGTADVLKANGWRWGRSISAWFVPQSRDRLPKLGTIERTITVLEAAGFTVTTSIDSTHRPMAEVEAGKVQRQADRVDALEHKADRKATAETAAWDREHAALRRLPEGGEPIKIGHHSETRHRNAIAKADKATRAALDATATAQQAQARADAATHTTDARYSPITVANRIETMGAELRTLERRIIAPCYDDERGYIDATEAQQQARADHLAPHIAEKRDQITYWEAVRAEQIATGQATGHSRDTIQKGDRVKIRGQWRDVVRANAKTVSVTTGYTWTDTAPYAEIQQHQRPE</sequence>
<dbReference type="STRING" id="1424661.SAMN05216281_1194"/>
<name>A0A1H8KEC6_9MICO</name>
<reference evidence="1 2" key="1">
    <citation type="submission" date="2019-03" db="EMBL/GenBank/DDBJ databases">
        <title>Genomics of glacier-inhabiting Cryobacterium strains.</title>
        <authorList>
            <person name="Liu Q."/>
            <person name="Xin Y.-H."/>
        </authorList>
    </citation>
    <scope>NUCLEOTIDE SEQUENCE [LARGE SCALE GENOMIC DNA]</scope>
    <source>
        <strain evidence="1 2">Hh15</strain>
    </source>
</reference>
<dbReference type="Proteomes" id="UP000297654">
    <property type="component" value="Unassembled WGS sequence"/>
</dbReference>
<organism evidence="1 2">
    <name type="scientific">Cryobacterium luteum</name>
    <dbReference type="NCBI Taxonomy" id="1424661"/>
    <lineage>
        <taxon>Bacteria</taxon>
        <taxon>Bacillati</taxon>
        <taxon>Actinomycetota</taxon>
        <taxon>Actinomycetes</taxon>
        <taxon>Micrococcales</taxon>
        <taxon>Microbacteriaceae</taxon>
        <taxon>Cryobacterium</taxon>
    </lineage>
</organism>
<gene>
    <name evidence="1" type="ORF">E3O10_07480</name>
</gene>
<evidence type="ECO:0000313" key="1">
    <source>
        <dbReference type="EMBL" id="TFB89954.1"/>
    </source>
</evidence>
<protein>
    <submittedName>
        <fullName evidence="1">DUF3560 domain-containing protein</fullName>
    </submittedName>
</protein>
<accession>A0A1H8KEC6</accession>
<dbReference type="RefSeq" id="WP_092111891.1">
    <property type="nucleotide sequence ID" value="NZ_FOCN01000019.1"/>
</dbReference>
<keyword evidence="2" id="KW-1185">Reference proteome</keyword>
<comment type="caution">
    <text evidence="1">The sequence shown here is derived from an EMBL/GenBank/DDBJ whole genome shotgun (WGS) entry which is preliminary data.</text>
</comment>
<dbReference type="OrthoDB" id="9803716at2"/>
<dbReference type="AlphaFoldDB" id="A0A1H8KEC6"/>
<dbReference type="InterPro" id="IPR021944">
    <property type="entry name" value="DUF3560"/>
</dbReference>
<dbReference type="Pfam" id="PF12083">
    <property type="entry name" value="DUF3560"/>
    <property type="match status" value="1"/>
</dbReference>
<dbReference type="EMBL" id="SOFF01000028">
    <property type="protein sequence ID" value="TFB89954.1"/>
    <property type="molecule type" value="Genomic_DNA"/>
</dbReference>
<proteinExistence type="predicted"/>